<proteinExistence type="predicted"/>
<gene>
    <name evidence="3" type="ORF">A3196_19450</name>
</gene>
<protein>
    <submittedName>
        <fullName evidence="3">Cobalamin biosynthesis protein CobQ</fullName>
    </submittedName>
</protein>
<dbReference type="CDD" id="cd02042">
    <property type="entry name" value="ParAB_family"/>
    <property type="match status" value="1"/>
</dbReference>
<reference evidence="3 4" key="1">
    <citation type="submission" date="2016-03" db="EMBL/GenBank/DDBJ databases">
        <title>Chemosynthetic sulphur-oxidizing symbionts of marine invertebrate animals are capable of nitrogen fixation.</title>
        <authorList>
            <person name="Petersen J.M."/>
            <person name="Kemper A."/>
            <person name="Gruber-Vodicka H."/>
            <person name="Cardini U."/>
            <person name="Geest Mvander."/>
            <person name="Kleiner M."/>
            <person name="Bulgheresi S."/>
            <person name="Fussmann M."/>
            <person name="Herbold C."/>
            <person name="Seah B.K.B."/>
            <person name="Antony C.Paul."/>
            <person name="Liu D."/>
            <person name="Belitz A."/>
            <person name="Weber M."/>
        </authorList>
    </citation>
    <scope>NUCLEOTIDE SEQUENCE [LARGE SCALE GENOMIC DNA]</scope>
    <source>
        <strain evidence="3">G_D</strain>
    </source>
</reference>
<dbReference type="OrthoDB" id="9815116at2"/>
<dbReference type="Proteomes" id="UP000094849">
    <property type="component" value="Unassembled WGS sequence"/>
</dbReference>
<dbReference type="InterPro" id="IPR025669">
    <property type="entry name" value="AAA_dom"/>
</dbReference>
<dbReference type="RefSeq" id="WP_069006458.1">
    <property type="nucleotide sequence ID" value="NZ_LVJW01000007.1"/>
</dbReference>
<feature type="domain" description="AAA" evidence="2">
    <location>
        <begin position="1"/>
        <end position="175"/>
    </location>
</feature>
<keyword evidence="4" id="KW-1185">Reference proteome</keyword>
<dbReference type="Gene3D" id="3.40.50.300">
    <property type="entry name" value="P-loop containing nucleotide triphosphate hydrolases"/>
    <property type="match status" value="1"/>
</dbReference>
<evidence type="ECO:0000313" key="4">
    <source>
        <dbReference type="Proteomes" id="UP000094849"/>
    </source>
</evidence>
<evidence type="ECO:0000313" key="3">
    <source>
        <dbReference type="EMBL" id="ODB92943.1"/>
    </source>
</evidence>
<dbReference type="EMBL" id="LVJZ01000005">
    <property type="protein sequence ID" value="ODB92943.1"/>
    <property type="molecule type" value="Genomic_DNA"/>
</dbReference>
<name>A0A1E2UHP6_9GAMM</name>
<dbReference type="AlphaFoldDB" id="A0A1E2UHP6"/>
<organism evidence="3 4">
    <name type="scientific">Candidatus Thiodiazotropha endoloripes</name>
    <dbReference type="NCBI Taxonomy" id="1818881"/>
    <lineage>
        <taxon>Bacteria</taxon>
        <taxon>Pseudomonadati</taxon>
        <taxon>Pseudomonadota</taxon>
        <taxon>Gammaproteobacteria</taxon>
        <taxon>Chromatiales</taxon>
        <taxon>Sedimenticolaceae</taxon>
        <taxon>Candidatus Thiodiazotropha</taxon>
    </lineage>
</organism>
<evidence type="ECO:0000259" key="2">
    <source>
        <dbReference type="Pfam" id="PF13614"/>
    </source>
</evidence>
<dbReference type="InterPro" id="IPR027417">
    <property type="entry name" value="P-loop_NTPase"/>
</dbReference>
<dbReference type="STRING" id="1818881.A3196_19450"/>
<dbReference type="PANTHER" id="PTHR13696:SF69">
    <property type="entry name" value="PLASMID PARTITIONING PROTEIN-RELATED"/>
    <property type="match status" value="1"/>
</dbReference>
<evidence type="ECO:0000256" key="1">
    <source>
        <dbReference type="ARBA" id="ARBA00060876"/>
    </source>
</evidence>
<dbReference type="Pfam" id="PF13614">
    <property type="entry name" value="AAA_31"/>
    <property type="match status" value="1"/>
</dbReference>
<sequence>MKVWTVANQKGGVGKTTTTVSLGGLLAQWGLRTLLVDIDPHASLTSYFRYDPDGLEESVYSLFKGVAQKQAVDPLGLIHPTGTEGLDLMPAEMALATLDRQAGKLDGMGLVIKQAMGQLQNRYDHVILDCPPILGVLMINALAACDHLIIPVQTEFLSLKGLERMLHTLDMVTKSRRVPLPYHIVPTMYDQRTRASIDSLKVMRESYPDHVWHSLIPVDTQFREASKAGIPPAFFAPQSHGTLAYGKLVEELLNDHETLPQAGAGG</sequence>
<comment type="caution">
    <text evidence="3">The sequence shown here is derived from an EMBL/GenBank/DDBJ whole genome shotgun (WGS) entry which is preliminary data.</text>
</comment>
<dbReference type="SUPFAM" id="SSF52540">
    <property type="entry name" value="P-loop containing nucleoside triphosphate hydrolases"/>
    <property type="match status" value="1"/>
</dbReference>
<accession>A0A1E2UHP6</accession>
<comment type="similarity">
    <text evidence="1">To B.subtilis soj.</text>
</comment>
<dbReference type="InterPro" id="IPR050678">
    <property type="entry name" value="DNA_Partitioning_ATPase"/>
</dbReference>
<dbReference type="PANTHER" id="PTHR13696">
    <property type="entry name" value="P-LOOP CONTAINING NUCLEOSIDE TRIPHOSPHATE HYDROLASE"/>
    <property type="match status" value="1"/>
</dbReference>
<dbReference type="FunFam" id="3.40.50.300:FF:000285">
    <property type="entry name" value="Sporulation initiation inhibitor Soj"/>
    <property type="match status" value="1"/>
</dbReference>